<feature type="transmembrane region" description="Helical" evidence="1">
    <location>
        <begin position="76"/>
        <end position="94"/>
    </location>
</feature>
<feature type="transmembrane region" description="Helical" evidence="1">
    <location>
        <begin position="39"/>
        <end position="64"/>
    </location>
</feature>
<dbReference type="STRING" id="1798561.A3B87_03230"/>
<feature type="transmembrane region" description="Helical" evidence="1">
    <location>
        <begin position="100"/>
        <end position="120"/>
    </location>
</feature>
<evidence type="ECO:0008006" key="4">
    <source>
        <dbReference type="Google" id="ProtNLM"/>
    </source>
</evidence>
<keyword evidence="1" id="KW-0472">Membrane</keyword>
<name>A0A1F6FMW4_9BACT</name>
<protein>
    <recommendedName>
        <fullName evidence="4">Major facilitator superfamily (MFS) profile domain-containing protein</fullName>
    </recommendedName>
</protein>
<reference evidence="2 3" key="1">
    <citation type="journal article" date="2016" name="Nat. Commun.">
        <title>Thousands of microbial genomes shed light on interconnected biogeochemical processes in an aquifer system.</title>
        <authorList>
            <person name="Anantharaman K."/>
            <person name="Brown C.T."/>
            <person name="Hug L.A."/>
            <person name="Sharon I."/>
            <person name="Castelle C.J."/>
            <person name="Probst A.J."/>
            <person name="Thomas B.C."/>
            <person name="Singh A."/>
            <person name="Wilkins M.J."/>
            <person name="Karaoz U."/>
            <person name="Brodie E.L."/>
            <person name="Williams K.H."/>
            <person name="Hubbard S.S."/>
            <person name="Banfield J.F."/>
        </authorList>
    </citation>
    <scope>NUCLEOTIDE SEQUENCE [LARGE SCALE GENOMIC DNA]</scope>
</reference>
<accession>A0A1F6FMW4</accession>
<gene>
    <name evidence="2" type="ORF">A3B87_03230</name>
</gene>
<keyword evidence="1" id="KW-0812">Transmembrane</keyword>
<sequence>MTLKKYLFLMTTATLVCWGALALVLVFVNPYTAGIVGMIFFYIALFLGLLGIFSIIGFVFRFLFKRNEFAYNQVKTAFRQGMMFALLLTMMFILQGARLLVWWNIILLIILLAGIEYVFIIREQGIKKSD</sequence>
<organism evidence="2 3">
    <name type="scientific">Candidatus Kuenenbacteria bacterium RIFCSPHIGHO2_02_FULL_39_13</name>
    <dbReference type="NCBI Taxonomy" id="1798561"/>
    <lineage>
        <taxon>Bacteria</taxon>
        <taxon>Candidatus Kueneniibacteriota</taxon>
    </lineage>
</organism>
<comment type="caution">
    <text evidence="2">The sequence shown here is derived from an EMBL/GenBank/DDBJ whole genome shotgun (WGS) entry which is preliminary data.</text>
</comment>
<evidence type="ECO:0000256" key="1">
    <source>
        <dbReference type="SAM" id="Phobius"/>
    </source>
</evidence>
<proteinExistence type="predicted"/>
<evidence type="ECO:0000313" key="2">
    <source>
        <dbReference type="EMBL" id="OGG87203.1"/>
    </source>
</evidence>
<dbReference type="EMBL" id="MFMW01000019">
    <property type="protein sequence ID" value="OGG87203.1"/>
    <property type="molecule type" value="Genomic_DNA"/>
</dbReference>
<evidence type="ECO:0000313" key="3">
    <source>
        <dbReference type="Proteomes" id="UP000179136"/>
    </source>
</evidence>
<keyword evidence="1" id="KW-1133">Transmembrane helix</keyword>
<dbReference type="Proteomes" id="UP000179136">
    <property type="component" value="Unassembled WGS sequence"/>
</dbReference>
<dbReference type="AlphaFoldDB" id="A0A1F6FMW4"/>
<feature type="transmembrane region" description="Helical" evidence="1">
    <location>
        <begin position="7"/>
        <end position="27"/>
    </location>
</feature>